<sequence length="100" mass="11469">MEERSDKSPHILNTSATLLGLCFIVLTSLKLNNKAEATLIDEFTAIAILMFMVSSFLSFLSMRSNRIPSQRYEKFADFIFLSGLFFLFLTTILILFNFIQ</sequence>
<dbReference type="Proteomes" id="UP000808337">
    <property type="component" value="Unassembled WGS sequence"/>
</dbReference>
<dbReference type="AlphaFoldDB" id="A0A9D7T237"/>
<keyword evidence="1" id="KW-0812">Transmembrane</keyword>
<feature type="transmembrane region" description="Helical" evidence="1">
    <location>
        <begin position="75"/>
        <end position="99"/>
    </location>
</feature>
<keyword evidence="1" id="KW-1133">Transmembrane helix</keyword>
<dbReference type="EMBL" id="JADKGY010000032">
    <property type="protein sequence ID" value="MBK9984934.1"/>
    <property type="molecule type" value="Genomic_DNA"/>
</dbReference>
<protein>
    <submittedName>
        <fullName evidence="2">Uncharacterized protein</fullName>
    </submittedName>
</protein>
<evidence type="ECO:0000256" key="1">
    <source>
        <dbReference type="SAM" id="Phobius"/>
    </source>
</evidence>
<comment type="caution">
    <text evidence="2">The sequence shown here is derived from an EMBL/GenBank/DDBJ whole genome shotgun (WGS) entry which is preliminary data.</text>
</comment>
<organism evidence="2 3">
    <name type="scientific">Candidatus Opimibacter skivensis</name>
    <dbReference type="NCBI Taxonomy" id="2982028"/>
    <lineage>
        <taxon>Bacteria</taxon>
        <taxon>Pseudomonadati</taxon>
        <taxon>Bacteroidota</taxon>
        <taxon>Saprospiria</taxon>
        <taxon>Saprospirales</taxon>
        <taxon>Saprospiraceae</taxon>
        <taxon>Candidatus Opimibacter</taxon>
    </lineage>
</organism>
<evidence type="ECO:0000313" key="2">
    <source>
        <dbReference type="EMBL" id="MBK9984934.1"/>
    </source>
</evidence>
<gene>
    <name evidence="2" type="ORF">IPP15_21650</name>
</gene>
<reference evidence="2 3" key="1">
    <citation type="submission" date="2020-10" db="EMBL/GenBank/DDBJ databases">
        <title>Connecting structure to function with the recovery of over 1000 high-quality activated sludge metagenome-assembled genomes encoding full-length rRNA genes using long-read sequencing.</title>
        <authorList>
            <person name="Singleton C.M."/>
            <person name="Petriglieri F."/>
            <person name="Kristensen J.M."/>
            <person name="Kirkegaard R.H."/>
            <person name="Michaelsen T.Y."/>
            <person name="Andersen M.H."/>
            <person name="Karst S.M."/>
            <person name="Dueholm M.S."/>
            <person name="Nielsen P.H."/>
            <person name="Albertsen M."/>
        </authorList>
    </citation>
    <scope>NUCLEOTIDE SEQUENCE [LARGE SCALE GENOMIC DNA]</scope>
    <source>
        <strain evidence="2">Ribe_18-Q3-R11-54_MAXAC.273</strain>
    </source>
</reference>
<evidence type="ECO:0000313" key="3">
    <source>
        <dbReference type="Proteomes" id="UP000808337"/>
    </source>
</evidence>
<feature type="transmembrane region" description="Helical" evidence="1">
    <location>
        <begin position="43"/>
        <end position="63"/>
    </location>
</feature>
<keyword evidence="1" id="KW-0472">Membrane</keyword>
<feature type="transmembrane region" description="Helical" evidence="1">
    <location>
        <begin position="12"/>
        <end position="31"/>
    </location>
</feature>
<name>A0A9D7T237_9BACT</name>
<accession>A0A9D7T237</accession>
<proteinExistence type="predicted"/>